<dbReference type="Proteomes" id="UP000886653">
    <property type="component" value="Unassembled WGS sequence"/>
</dbReference>
<evidence type="ECO:0000313" key="3">
    <source>
        <dbReference type="Proteomes" id="UP000886653"/>
    </source>
</evidence>
<organism evidence="2 3">
    <name type="scientific">Cronartium quercuum f. sp. fusiforme G11</name>
    <dbReference type="NCBI Taxonomy" id="708437"/>
    <lineage>
        <taxon>Eukaryota</taxon>
        <taxon>Fungi</taxon>
        <taxon>Dikarya</taxon>
        <taxon>Basidiomycota</taxon>
        <taxon>Pucciniomycotina</taxon>
        <taxon>Pucciniomycetes</taxon>
        <taxon>Pucciniales</taxon>
        <taxon>Coleosporiaceae</taxon>
        <taxon>Cronartium</taxon>
    </lineage>
</organism>
<feature type="region of interest" description="Disordered" evidence="1">
    <location>
        <begin position="26"/>
        <end position="62"/>
    </location>
</feature>
<comment type="caution">
    <text evidence="2">The sequence shown here is derived from an EMBL/GenBank/DDBJ whole genome shotgun (WGS) entry which is preliminary data.</text>
</comment>
<evidence type="ECO:0000256" key="1">
    <source>
        <dbReference type="SAM" id="MobiDB-lite"/>
    </source>
</evidence>
<sequence length="62" mass="7289">MLRFPTTIPIRPTEFDEFKHTILSQYADQQKNKTKSSKPEHHHPQLEMDQIKSKADRIGVSK</sequence>
<dbReference type="EMBL" id="MU167234">
    <property type="protein sequence ID" value="KAG0148687.1"/>
    <property type="molecule type" value="Genomic_DNA"/>
</dbReference>
<gene>
    <name evidence="2" type="ORF">CROQUDRAFT_654518</name>
</gene>
<dbReference type="OrthoDB" id="2505136at2759"/>
<reference evidence="2" key="1">
    <citation type="submission" date="2013-11" db="EMBL/GenBank/DDBJ databases">
        <title>Genome sequence of the fusiform rust pathogen reveals effectors for host alternation and coevolution with pine.</title>
        <authorList>
            <consortium name="DOE Joint Genome Institute"/>
            <person name="Smith K."/>
            <person name="Pendleton A."/>
            <person name="Kubisiak T."/>
            <person name="Anderson C."/>
            <person name="Salamov A."/>
            <person name="Aerts A."/>
            <person name="Riley R."/>
            <person name="Clum A."/>
            <person name="Lindquist E."/>
            <person name="Ence D."/>
            <person name="Campbell M."/>
            <person name="Kronenberg Z."/>
            <person name="Feau N."/>
            <person name="Dhillon B."/>
            <person name="Hamelin R."/>
            <person name="Burleigh J."/>
            <person name="Smith J."/>
            <person name="Yandell M."/>
            <person name="Nelson C."/>
            <person name="Grigoriev I."/>
            <person name="Davis J."/>
        </authorList>
    </citation>
    <scope>NUCLEOTIDE SEQUENCE</scope>
    <source>
        <strain evidence="2">G11</strain>
    </source>
</reference>
<name>A0A9P6TDT5_9BASI</name>
<feature type="compositionally biased region" description="Basic and acidic residues" evidence="1">
    <location>
        <begin position="37"/>
        <end position="62"/>
    </location>
</feature>
<proteinExistence type="predicted"/>
<accession>A0A9P6TDT5</accession>
<evidence type="ECO:0000313" key="2">
    <source>
        <dbReference type="EMBL" id="KAG0148687.1"/>
    </source>
</evidence>
<dbReference type="AlphaFoldDB" id="A0A9P6TDT5"/>
<protein>
    <submittedName>
        <fullName evidence="2">Uncharacterized protein</fullName>
    </submittedName>
</protein>
<keyword evidence="3" id="KW-1185">Reference proteome</keyword>